<dbReference type="Ensembl" id="ENSCLMT00005040318.1">
    <property type="protein sequence ID" value="ENSCLMP00005038843.1"/>
    <property type="gene ID" value="ENSCLMG00005018373.1"/>
</dbReference>
<evidence type="ECO:0000256" key="2">
    <source>
        <dbReference type="SAM" id="Coils"/>
    </source>
</evidence>
<dbReference type="InterPro" id="IPR051147">
    <property type="entry name" value="CFAP_domain-containing"/>
</dbReference>
<proteinExistence type="predicted"/>
<keyword evidence="6" id="KW-1185">Reference proteome</keyword>
<feature type="coiled-coil region" evidence="2">
    <location>
        <begin position="70"/>
        <end position="143"/>
    </location>
</feature>
<evidence type="ECO:0000259" key="4">
    <source>
        <dbReference type="Pfam" id="PF13863"/>
    </source>
</evidence>
<evidence type="ECO:0000313" key="6">
    <source>
        <dbReference type="Proteomes" id="UP000694565"/>
    </source>
</evidence>
<dbReference type="GO" id="GO:0005856">
    <property type="term" value="C:cytoskeleton"/>
    <property type="evidence" value="ECO:0007669"/>
    <property type="project" value="UniProtKB-ARBA"/>
</dbReference>
<evidence type="ECO:0000256" key="1">
    <source>
        <dbReference type="ARBA" id="ARBA00023054"/>
    </source>
</evidence>
<dbReference type="AlphaFoldDB" id="A0A8C3G6U3"/>
<dbReference type="Pfam" id="PF13863">
    <property type="entry name" value="DUF4200"/>
    <property type="match status" value="1"/>
</dbReference>
<dbReference type="InterPro" id="IPR025252">
    <property type="entry name" value="DUF4200"/>
</dbReference>
<organism evidence="5 6">
    <name type="scientific">Cyclopterus lumpus</name>
    <name type="common">Lumpsucker</name>
    <dbReference type="NCBI Taxonomy" id="8103"/>
    <lineage>
        <taxon>Eukaryota</taxon>
        <taxon>Metazoa</taxon>
        <taxon>Chordata</taxon>
        <taxon>Craniata</taxon>
        <taxon>Vertebrata</taxon>
        <taxon>Euteleostomi</taxon>
        <taxon>Actinopterygii</taxon>
        <taxon>Neopterygii</taxon>
        <taxon>Teleostei</taxon>
        <taxon>Neoteleostei</taxon>
        <taxon>Acanthomorphata</taxon>
        <taxon>Eupercaria</taxon>
        <taxon>Perciformes</taxon>
        <taxon>Cottioidei</taxon>
        <taxon>Cottales</taxon>
        <taxon>Cyclopteridae</taxon>
        <taxon>Cyclopterus</taxon>
    </lineage>
</organism>
<keyword evidence="1 2" id="KW-0175">Coiled coil</keyword>
<accession>A0A8C3G6U3</accession>
<dbReference type="Proteomes" id="UP000694565">
    <property type="component" value="Unplaced"/>
</dbReference>
<evidence type="ECO:0000256" key="3">
    <source>
        <dbReference type="SAM" id="MobiDB-lite"/>
    </source>
</evidence>
<dbReference type="PANTHER" id="PTHR21683">
    <property type="entry name" value="COILED-COIL DOMAIN-CONTAINING PROTEIN 42 LIKE-2-LIKE-RELATED"/>
    <property type="match status" value="1"/>
</dbReference>
<protein>
    <recommendedName>
        <fullName evidence="4">DUF4200 domain-containing protein</fullName>
    </recommendedName>
</protein>
<evidence type="ECO:0000313" key="5">
    <source>
        <dbReference type="Ensembl" id="ENSCLMP00005038843.1"/>
    </source>
</evidence>
<name>A0A8C3G6U3_CYCLU</name>
<reference evidence="5" key="2">
    <citation type="submission" date="2025-09" db="UniProtKB">
        <authorList>
            <consortium name="Ensembl"/>
        </authorList>
    </citation>
    <scope>IDENTIFICATION</scope>
</reference>
<dbReference type="PANTHER" id="PTHR21683:SF3">
    <property type="entry name" value="CILIA AND FLAGELLA ASSOCIATED PROTEIN 100"/>
    <property type="match status" value="1"/>
</dbReference>
<sequence length="401" mass="46492">RQFLALPIDKKTTRIARMTTELGEQDEKIKERKNLKQIKSGTVLPKQTSIGHELMKAMRKQGERSGRLSLMEKRAEFSRLDKANKRKEKEVDRLENTLEREELQLEKLLRENEKKSVEAKIFFERKTKSKQKKEAEIKKLTAEIGAPFISRSERIKLQEVMIDYNKYKDLLFELSPPEWQEAQKAKALKVQSDGDPEDKQVKGTEESDEPELFFTDPQQILDLMTDLTEKSLFLIQNTTTVEETAKELRKSLETTKQSRTVALAAFEQQTSSFVPPLAQKDAMWDALGEKVGEVYRHCVDGQITNLNTLEKLAHIENCMALLLQGLDNLPEEKLTMMKMIMDSEQRSRYVSVSRRGSRNLLKDHAKWQWDYSITPRVLCIAGFFSPLQYIVSKRDNKNVCC</sequence>
<reference evidence="5" key="1">
    <citation type="submission" date="2025-08" db="UniProtKB">
        <authorList>
            <consortium name="Ensembl"/>
        </authorList>
    </citation>
    <scope>IDENTIFICATION</scope>
</reference>
<dbReference type="GeneTree" id="ENSGT00940000167349"/>
<feature type="domain" description="DUF4200" evidence="4">
    <location>
        <begin position="68"/>
        <end position="176"/>
    </location>
</feature>
<feature type="region of interest" description="Disordered" evidence="3">
    <location>
        <begin position="184"/>
        <end position="209"/>
    </location>
</feature>